<name>A0A7Z2VXQ9_9BURK</name>
<protein>
    <submittedName>
        <fullName evidence="4">Response regulator</fullName>
    </submittedName>
</protein>
<dbReference type="EMBL" id="CP051685">
    <property type="protein sequence ID" value="QJE01381.1"/>
    <property type="molecule type" value="Genomic_DNA"/>
</dbReference>
<sequence length="121" mass="12782">MAKLLIVDSDSEVSAAVRDMMRLKGHEVAVARTAAEALAVLAQQRADVIFTNIDPVDQHGRAFAAAARALQPLAALVTTKASAAQGGVPDGFDMALPKPFSLDEVEAVIALLQAKHTWRHG</sequence>
<dbReference type="AlphaFoldDB" id="A0A7Z2VXQ9"/>
<proteinExistence type="predicted"/>
<dbReference type="Pfam" id="PF00072">
    <property type="entry name" value="Response_reg"/>
    <property type="match status" value="1"/>
</dbReference>
<accession>A0A7Z2VXQ9</accession>
<evidence type="ECO:0000256" key="1">
    <source>
        <dbReference type="ARBA" id="ARBA00022553"/>
    </source>
</evidence>
<dbReference type="GO" id="GO:0000160">
    <property type="term" value="P:phosphorelay signal transduction system"/>
    <property type="evidence" value="ECO:0007669"/>
    <property type="project" value="InterPro"/>
</dbReference>
<dbReference type="PANTHER" id="PTHR44591">
    <property type="entry name" value="STRESS RESPONSE REGULATOR PROTEIN 1"/>
    <property type="match status" value="1"/>
</dbReference>
<dbReference type="Gene3D" id="3.40.50.2300">
    <property type="match status" value="1"/>
</dbReference>
<dbReference type="RefSeq" id="WP_170203408.1">
    <property type="nucleotide sequence ID" value="NZ_CP051685.1"/>
</dbReference>
<dbReference type="PROSITE" id="PS50110">
    <property type="entry name" value="RESPONSE_REGULATORY"/>
    <property type="match status" value="1"/>
</dbReference>
<comment type="caution">
    <text evidence="2">Lacks conserved residue(s) required for the propagation of feature annotation.</text>
</comment>
<reference evidence="4 5" key="1">
    <citation type="submission" date="2020-04" db="EMBL/GenBank/DDBJ databases">
        <title>Genome sequencing of novel species.</title>
        <authorList>
            <person name="Heo J."/>
            <person name="Kim S.-J."/>
            <person name="Kim J.-S."/>
            <person name="Hong S.-B."/>
            <person name="Kwon S.-W."/>
        </authorList>
    </citation>
    <scope>NUCLEOTIDE SEQUENCE [LARGE SCALE GENOMIC DNA]</scope>
    <source>
        <strain evidence="4 5">GN2-R2</strain>
    </source>
</reference>
<dbReference type="InterPro" id="IPR050595">
    <property type="entry name" value="Bact_response_regulator"/>
</dbReference>
<feature type="domain" description="Response regulatory" evidence="3">
    <location>
        <begin position="3"/>
        <end position="113"/>
    </location>
</feature>
<dbReference type="KEGG" id="mfy:HH212_16180"/>
<dbReference type="InterPro" id="IPR001789">
    <property type="entry name" value="Sig_transdc_resp-reg_receiver"/>
</dbReference>
<gene>
    <name evidence="4" type="ORF">HH212_16180</name>
</gene>
<dbReference type="Proteomes" id="UP000502415">
    <property type="component" value="Chromosome"/>
</dbReference>
<dbReference type="InterPro" id="IPR011006">
    <property type="entry name" value="CheY-like_superfamily"/>
</dbReference>
<keyword evidence="5" id="KW-1185">Reference proteome</keyword>
<dbReference type="SUPFAM" id="SSF52172">
    <property type="entry name" value="CheY-like"/>
    <property type="match status" value="1"/>
</dbReference>
<organism evidence="4 5">
    <name type="scientific">Massilia forsythiae</name>
    <dbReference type="NCBI Taxonomy" id="2728020"/>
    <lineage>
        <taxon>Bacteria</taxon>
        <taxon>Pseudomonadati</taxon>
        <taxon>Pseudomonadota</taxon>
        <taxon>Betaproteobacteria</taxon>
        <taxon>Burkholderiales</taxon>
        <taxon>Oxalobacteraceae</taxon>
        <taxon>Telluria group</taxon>
        <taxon>Massilia</taxon>
    </lineage>
</organism>
<evidence type="ECO:0000259" key="3">
    <source>
        <dbReference type="PROSITE" id="PS50110"/>
    </source>
</evidence>
<evidence type="ECO:0000256" key="2">
    <source>
        <dbReference type="PROSITE-ProRule" id="PRU00169"/>
    </source>
</evidence>
<dbReference type="SMART" id="SM00448">
    <property type="entry name" value="REC"/>
    <property type="match status" value="1"/>
</dbReference>
<keyword evidence="1" id="KW-0597">Phosphoprotein</keyword>
<evidence type="ECO:0000313" key="5">
    <source>
        <dbReference type="Proteomes" id="UP000502415"/>
    </source>
</evidence>
<dbReference type="PANTHER" id="PTHR44591:SF25">
    <property type="entry name" value="CHEMOTAXIS TWO-COMPONENT RESPONSE REGULATOR"/>
    <property type="match status" value="1"/>
</dbReference>
<evidence type="ECO:0000313" key="4">
    <source>
        <dbReference type="EMBL" id="QJE01381.1"/>
    </source>
</evidence>